<evidence type="ECO:0000313" key="8">
    <source>
        <dbReference type="EMBL" id="KYF57085.1"/>
    </source>
</evidence>
<keyword evidence="2" id="KW-1003">Cell membrane</keyword>
<reference evidence="10 11" key="1">
    <citation type="submission" date="2014-02" db="EMBL/GenBank/DDBJ databases">
        <title>The small core and large imbalanced accessory genome model reveals a collaborative survival strategy of Sorangium cellulosum strains in nature.</title>
        <authorList>
            <person name="Han K."/>
            <person name="Peng R."/>
            <person name="Blom J."/>
            <person name="Li Y.-Z."/>
        </authorList>
    </citation>
    <scope>NUCLEOTIDE SEQUENCE [LARGE SCALE GENOMIC DNA]</scope>
    <source>
        <strain evidence="9 10">So0149</strain>
        <strain evidence="8 11">So0157-18</strain>
    </source>
</reference>
<evidence type="ECO:0000256" key="2">
    <source>
        <dbReference type="ARBA" id="ARBA00022475"/>
    </source>
</evidence>
<dbReference type="PANTHER" id="PTHR30572:SF15">
    <property type="entry name" value="ABC TRANSPORTER PERMEASE"/>
    <property type="match status" value="1"/>
</dbReference>
<accession>A0A150RFF1</accession>
<evidence type="ECO:0000313" key="11">
    <source>
        <dbReference type="Proteomes" id="UP000075604"/>
    </source>
</evidence>
<evidence type="ECO:0000256" key="3">
    <source>
        <dbReference type="ARBA" id="ARBA00022692"/>
    </source>
</evidence>
<feature type="transmembrane region" description="Helical" evidence="6">
    <location>
        <begin position="20"/>
        <end position="39"/>
    </location>
</feature>
<feature type="domain" description="ABC3 transporter permease C-terminal" evidence="7">
    <location>
        <begin position="261"/>
        <end position="382"/>
    </location>
</feature>
<evidence type="ECO:0000256" key="6">
    <source>
        <dbReference type="SAM" id="Phobius"/>
    </source>
</evidence>
<dbReference type="PANTHER" id="PTHR30572">
    <property type="entry name" value="MEMBRANE COMPONENT OF TRANSPORTER-RELATED"/>
    <property type="match status" value="1"/>
</dbReference>
<dbReference type="InterPro" id="IPR050250">
    <property type="entry name" value="Macrolide_Exporter_MacB"/>
</dbReference>
<sequence>MIPVAYNVRNLVVRKTTTVATAAGLGLVVFVFASVLMLANSVERTLGRTARSDVAIVIRKGSDVEMASSVEEQQIGLILASAEVAKRQDGKPDGAAEVVAVILLDKLGTDGVSNVQVRGVPDDVLAFRSQVKIVEGRPAQPGTDEVIVGQAIYRRFKGLSIGESFDLRKNRPVKVVGVFSDGGSSSESEVWADLHTARAAFGREGSVSSVRARLASESKFDAFEASIEQNRNLGLEVMRESEYYEKQSEGTSMFIKGMGVLIAVFFSIGAMIGAMITMHASIANRQREIGTLRALGFSRLSILTSFLIESVLLALVGGALGVLAALGMRFVRFSTINFASFSEIVFTFEPTPGILIASVLLAVIMGVLGGFFPALRAARVSPIQAMRG</sequence>
<dbReference type="GO" id="GO:0022857">
    <property type="term" value="F:transmembrane transporter activity"/>
    <property type="evidence" value="ECO:0007669"/>
    <property type="project" value="TreeGrafter"/>
</dbReference>
<evidence type="ECO:0000256" key="5">
    <source>
        <dbReference type="ARBA" id="ARBA00023136"/>
    </source>
</evidence>
<evidence type="ECO:0000256" key="1">
    <source>
        <dbReference type="ARBA" id="ARBA00004651"/>
    </source>
</evidence>
<name>A0A150RFF1_SORCE</name>
<keyword evidence="3 6" id="KW-0812">Transmembrane</keyword>
<evidence type="ECO:0000256" key="4">
    <source>
        <dbReference type="ARBA" id="ARBA00022989"/>
    </source>
</evidence>
<dbReference type="InterPro" id="IPR003838">
    <property type="entry name" value="ABC3_permease_C"/>
</dbReference>
<comment type="caution">
    <text evidence="9">The sequence shown here is derived from an EMBL/GenBank/DDBJ whole genome shotgun (WGS) entry which is preliminary data.</text>
</comment>
<feature type="transmembrane region" description="Helical" evidence="6">
    <location>
        <begin position="330"/>
        <end position="348"/>
    </location>
</feature>
<dbReference type="Proteomes" id="UP000075604">
    <property type="component" value="Unassembled WGS sequence"/>
</dbReference>
<dbReference type="Pfam" id="PF02687">
    <property type="entry name" value="FtsX"/>
    <property type="match status" value="1"/>
</dbReference>
<dbReference type="Proteomes" id="UP000075515">
    <property type="component" value="Unassembled WGS sequence"/>
</dbReference>
<feature type="transmembrane region" description="Helical" evidence="6">
    <location>
        <begin position="354"/>
        <end position="378"/>
    </location>
</feature>
<protein>
    <recommendedName>
        <fullName evidence="7">ABC3 transporter permease C-terminal domain-containing protein</fullName>
    </recommendedName>
</protein>
<gene>
    <name evidence="8" type="ORF">BE04_32125</name>
    <name evidence="9" type="ORF">BE18_09950</name>
</gene>
<dbReference type="AlphaFoldDB" id="A0A150RFF1"/>
<evidence type="ECO:0000259" key="7">
    <source>
        <dbReference type="Pfam" id="PF02687"/>
    </source>
</evidence>
<comment type="subcellular location">
    <subcellularLocation>
        <location evidence="1">Cell membrane</location>
        <topology evidence="1">Multi-pass membrane protein</topology>
    </subcellularLocation>
</comment>
<dbReference type="EMBL" id="JELX01001934">
    <property type="protein sequence ID" value="KYF57085.1"/>
    <property type="molecule type" value="Genomic_DNA"/>
</dbReference>
<dbReference type="GO" id="GO:0005886">
    <property type="term" value="C:plasma membrane"/>
    <property type="evidence" value="ECO:0007669"/>
    <property type="project" value="UniProtKB-SubCell"/>
</dbReference>
<organism evidence="9 10">
    <name type="scientific">Sorangium cellulosum</name>
    <name type="common">Polyangium cellulosum</name>
    <dbReference type="NCBI Taxonomy" id="56"/>
    <lineage>
        <taxon>Bacteria</taxon>
        <taxon>Pseudomonadati</taxon>
        <taxon>Myxococcota</taxon>
        <taxon>Polyangia</taxon>
        <taxon>Polyangiales</taxon>
        <taxon>Polyangiaceae</taxon>
        <taxon>Sorangium</taxon>
    </lineage>
</organism>
<evidence type="ECO:0000313" key="9">
    <source>
        <dbReference type="EMBL" id="KYF78873.1"/>
    </source>
</evidence>
<feature type="transmembrane region" description="Helical" evidence="6">
    <location>
        <begin position="302"/>
        <end position="323"/>
    </location>
</feature>
<keyword evidence="4 6" id="KW-1133">Transmembrane helix</keyword>
<keyword evidence="5 6" id="KW-0472">Membrane</keyword>
<feature type="transmembrane region" description="Helical" evidence="6">
    <location>
        <begin position="260"/>
        <end position="282"/>
    </location>
</feature>
<dbReference type="EMBL" id="JEMC01003743">
    <property type="protein sequence ID" value="KYF78873.1"/>
    <property type="molecule type" value="Genomic_DNA"/>
</dbReference>
<evidence type="ECO:0000313" key="10">
    <source>
        <dbReference type="Proteomes" id="UP000075515"/>
    </source>
</evidence>
<proteinExistence type="predicted"/>